<comment type="caution">
    <text evidence="1">The sequence shown here is derived from an EMBL/GenBank/DDBJ whole genome shotgun (WGS) entry which is preliminary data.</text>
</comment>
<dbReference type="Proteomes" id="UP000805193">
    <property type="component" value="Unassembled WGS sequence"/>
</dbReference>
<reference evidence="1 2" key="1">
    <citation type="journal article" date="2020" name="Cell">
        <title>Large-Scale Comparative Analyses of Tick Genomes Elucidate Their Genetic Diversity and Vector Capacities.</title>
        <authorList>
            <consortium name="Tick Genome and Microbiome Consortium (TIGMIC)"/>
            <person name="Jia N."/>
            <person name="Wang J."/>
            <person name="Shi W."/>
            <person name="Du L."/>
            <person name="Sun Y."/>
            <person name="Zhan W."/>
            <person name="Jiang J.F."/>
            <person name="Wang Q."/>
            <person name="Zhang B."/>
            <person name="Ji P."/>
            <person name="Bell-Sakyi L."/>
            <person name="Cui X.M."/>
            <person name="Yuan T.T."/>
            <person name="Jiang B.G."/>
            <person name="Yang W.F."/>
            <person name="Lam T.T."/>
            <person name="Chang Q.C."/>
            <person name="Ding S.J."/>
            <person name="Wang X.J."/>
            <person name="Zhu J.G."/>
            <person name="Ruan X.D."/>
            <person name="Zhao L."/>
            <person name="Wei J.T."/>
            <person name="Ye R.Z."/>
            <person name="Que T.C."/>
            <person name="Du C.H."/>
            <person name="Zhou Y.H."/>
            <person name="Cheng J.X."/>
            <person name="Dai P.F."/>
            <person name="Guo W.B."/>
            <person name="Han X.H."/>
            <person name="Huang E.J."/>
            <person name="Li L.F."/>
            <person name="Wei W."/>
            <person name="Gao Y.C."/>
            <person name="Liu J.Z."/>
            <person name="Shao H.Z."/>
            <person name="Wang X."/>
            <person name="Wang C.C."/>
            <person name="Yang T.C."/>
            <person name="Huo Q.B."/>
            <person name="Li W."/>
            <person name="Chen H.Y."/>
            <person name="Chen S.E."/>
            <person name="Zhou L.G."/>
            <person name="Ni X.B."/>
            <person name="Tian J.H."/>
            <person name="Sheng Y."/>
            <person name="Liu T."/>
            <person name="Pan Y.S."/>
            <person name="Xia L.Y."/>
            <person name="Li J."/>
            <person name="Zhao F."/>
            <person name="Cao W.C."/>
        </authorList>
    </citation>
    <scope>NUCLEOTIDE SEQUENCE [LARGE SCALE GENOMIC DNA]</scope>
    <source>
        <strain evidence="1">Iper-2018</strain>
    </source>
</reference>
<keyword evidence="2" id="KW-1185">Reference proteome</keyword>
<evidence type="ECO:0000313" key="1">
    <source>
        <dbReference type="EMBL" id="KAG0414942.1"/>
    </source>
</evidence>
<sequence length="928" mass="105593">MTNEQRTYVYLNFDIDPFTAELVFPQGVPKGGCVSLVFGSFDKSAVSRETKFTEEFARMVSQKFRVSSPLVRGGPQCFIRISLMKDGPPQAPKSLQNGAESLPKDPTASTPRSAAALTPKAVAPGPKTAAPAPKTAGADVPSLETDAASAPGNDDDVEDMDQDDDVQLLDDGSLSDDGPDDSELDLGDESVEKGPFVCRTCDKSFSFYFDLTKHEAVDHGIFHVCEHCRKKFVNKFGLVRHLWSHLPPGRLPFRCGDCKMTFITRKELVVHKNLPHGTELPLPDGKPHAKRVVAVECDKDGQPSKDPNAAGGKGRQKLQTKPSDEDIYFCEFCAEVYLTSHFYKQHIAKHHALKLNEAPDDITDFTGISRDPEDPSKLRCAHCDECTDVGFRELCQHLCDKHPESKVYPCPKCTLIFPTEAAYESHIVTHVIQVTASESRPGHKDYHCNRCGEVEVSRKALVRHMQLHYKDPDSRPYACEVCPATFRLKSSLLLHTKRHSARTKQASFPCSTCPKVFTAKHFLKRHEEVVHARILPYACPHCSKKFYFERHLQQHLVMSHRSKLSDEEVKGLGLIHNFQCEECGFTSYSERTIRRHVYAHTGTFPFVCEECNRGFVFRFELTAHHARRHLHQKLRCQHCPRVFYIEERFKRHLSAHEENWGMSCPVCNQLFETQGYLESHMQRHSGKTPYECSDCGKRFSAPQGLTFHKQQHHERQPRQGARLSEQWPHSCEVCGIRFKYLSSQQAHMACHHPATDSQPLECTYCQRKLASKLALSQHLRKHTNEKYKCKHCDRGFQSYVGCRTHQIVMHTRKFKMACPICEKGCISFFELKKHLKQSHKAVVVREQVVEEQLVQEQLVQEHVVQEVQEIQEGEYQEAIIQGVYEEAGYQEESVEEECLQEGAFLEQSFEEGTTEVVLLQLSEGSILL</sequence>
<gene>
    <name evidence="1" type="ORF">HPB47_007898</name>
</gene>
<protein>
    <submittedName>
        <fullName evidence="1">Uncharacterized protein</fullName>
    </submittedName>
</protein>
<organism evidence="1 2">
    <name type="scientific">Ixodes persulcatus</name>
    <name type="common">Taiga tick</name>
    <dbReference type="NCBI Taxonomy" id="34615"/>
    <lineage>
        <taxon>Eukaryota</taxon>
        <taxon>Metazoa</taxon>
        <taxon>Ecdysozoa</taxon>
        <taxon>Arthropoda</taxon>
        <taxon>Chelicerata</taxon>
        <taxon>Arachnida</taxon>
        <taxon>Acari</taxon>
        <taxon>Parasitiformes</taxon>
        <taxon>Ixodida</taxon>
        <taxon>Ixodoidea</taxon>
        <taxon>Ixodidae</taxon>
        <taxon>Ixodinae</taxon>
        <taxon>Ixodes</taxon>
    </lineage>
</organism>
<accession>A0AC60P6P7</accession>
<proteinExistence type="predicted"/>
<dbReference type="EMBL" id="JABSTQ010011130">
    <property type="protein sequence ID" value="KAG0414942.1"/>
    <property type="molecule type" value="Genomic_DNA"/>
</dbReference>
<name>A0AC60P6P7_IXOPE</name>
<evidence type="ECO:0000313" key="2">
    <source>
        <dbReference type="Proteomes" id="UP000805193"/>
    </source>
</evidence>